<protein>
    <submittedName>
        <fullName evidence="4">Uncharacterized protein</fullName>
    </submittedName>
</protein>
<evidence type="ECO:0000256" key="1">
    <source>
        <dbReference type="SAM" id="MobiDB-lite"/>
    </source>
</evidence>
<keyword evidence="3" id="KW-0732">Signal</keyword>
<gene>
    <name evidence="4" type="ORF">PVAG01_08762</name>
</gene>
<feature type="region of interest" description="Disordered" evidence="1">
    <location>
        <begin position="71"/>
        <end position="108"/>
    </location>
</feature>
<sequence length="308" mass="34164">MKPTSPLSLLIFLQWTTAIHAAPIDCLRSTSCDPALHELLTEIALSTKAHSPPPSRPIRLAEPYFPKHQLDQGLPRAAPLHPALPSPSHPSPEDAFNNAPVHPPSLIEPDTALSAQVPLQSSYLLSLSSPTHANLAAKPTSSLPSLREEDTRRYWEAILRGDKVTVEEQDNKMMSAHVDSTRVAKCSHFGMFTSIEHTTTIGWKATRAREYSDILVVGIVVLFLLAVIVVEAVEKIGDLRHAIFGSSRGAIRLEDEESIFIVKRPFHLQPAPKTRIQQRAMHEKAGRYTDDETDVDSFHYDSDANEKQ</sequence>
<comment type="caution">
    <text evidence="4">The sequence shown here is derived from an EMBL/GenBank/DDBJ whole genome shotgun (WGS) entry which is preliminary data.</text>
</comment>
<feature type="signal peptide" evidence="3">
    <location>
        <begin position="1"/>
        <end position="21"/>
    </location>
</feature>
<reference evidence="4 5" key="1">
    <citation type="submission" date="2024-06" db="EMBL/GenBank/DDBJ databases">
        <title>Complete genome of Phlyctema vagabunda strain 19-DSS-EL-015.</title>
        <authorList>
            <person name="Fiorenzani C."/>
        </authorList>
    </citation>
    <scope>NUCLEOTIDE SEQUENCE [LARGE SCALE GENOMIC DNA]</scope>
    <source>
        <strain evidence="4 5">19-DSS-EL-015</strain>
    </source>
</reference>
<feature type="region of interest" description="Disordered" evidence="1">
    <location>
        <begin position="273"/>
        <end position="308"/>
    </location>
</feature>
<evidence type="ECO:0000256" key="2">
    <source>
        <dbReference type="SAM" id="Phobius"/>
    </source>
</evidence>
<feature type="transmembrane region" description="Helical" evidence="2">
    <location>
        <begin position="214"/>
        <end position="233"/>
    </location>
</feature>
<dbReference type="Proteomes" id="UP001629113">
    <property type="component" value="Unassembled WGS sequence"/>
</dbReference>
<keyword evidence="2" id="KW-0812">Transmembrane</keyword>
<evidence type="ECO:0000256" key="3">
    <source>
        <dbReference type="SAM" id="SignalP"/>
    </source>
</evidence>
<organism evidence="4 5">
    <name type="scientific">Phlyctema vagabunda</name>
    <dbReference type="NCBI Taxonomy" id="108571"/>
    <lineage>
        <taxon>Eukaryota</taxon>
        <taxon>Fungi</taxon>
        <taxon>Dikarya</taxon>
        <taxon>Ascomycota</taxon>
        <taxon>Pezizomycotina</taxon>
        <taxon>Leotiomycetes</taxon>
        <taxon>Helotiales</taxon>
        <taxon>Dermateaceae</taxon>
        <taxon>Phlyctema</taxon>
    </lineage>
</organism>
<feature type="compositionally biased region" description="Basic and acidic residues" evidence="1">
    <location>
        <begin position="280"/>
        <end position="308"/>
    </location>
</feature>
<feature type="chain" id="PRO_5046499878" evidence="3">
    <location>
        <begin position="22"/>
        <end position="308"/>
    </location>
</feature>
<keyword evidence="2" id="KW-0472">Membrane</keyword>
<name>A0ABR4PAF5_9HELO</name>
<keyword evidence="2" id="KW-1133">Transmembrane helix</keyword>
<accession>A0ABR4PAF5</accession>
<proteinExistence type="predicted"/>
<evidence type="ECO:0000313" key="4">
    <source>
        <dbReference type="EMBL" id="KAL3420263.1"/>
    </source>
</evidence>
<evidence type="ECO:0000313" key="5">
    <source>
        <dbReference type="Proteomes" id="UP001629113"/>
    </source>
</evidence>
<keyword evidence="5" id="KW-1185">Reference proteome</keyword>
<dbReference type="EMBL" id="JBFCZG010000007">
    <property type="protein sequence ID" value="KAL3420263.1"/>
    <property type="molecule type" value="Genomic_DNA"/>
</dbReference>